<evidence type="ECO:0000313" key="11">
    <source>
        <dbReference type="EMBL" id="MFC3303569.1"/>
    </source>
</evidence>
<comment type="caution">
    <text evidence="11">The sequence shown here is derived from an EMBL/GenBank/DDBJ whole genome shotgun (WGS) entry which is preliminary data.</text>
</comment>
<dbReference type="Pfam" id="PF00691">
    <property type="entry name" value="OmpA"/>
    <property type="match status" value="1"/>
</dbReference>
<dbReference type="HAMAP" id="MF_02204">
    <property type="entry name" value="Pal"/>
    <property type="match status" value="1"/>
</dbReference>
<dbReference type="PANTHER" id="PTHR30329:SF21">
    <property type="entry name" value="LIPOPROTEIN YIAD-RELATED"/>
    <property type="match status" value="1"/>
</dbReference>
<dbReference type="InterPro" id="IPR006664">
    <property type="entry name" value="OMP_bac"/>
</dbReference>
<keyword evidence="1 8" id="KW-0132">Cell division</keyword>
<keyword evidence="12" id="KW-1185">Reference proteome</keyword>
<feature type="domain" description="OmpA-like" evidence="10">
    <location>
        <begin position="49"/>
        <end position="168"/>
    </location>
</feature>
<comment type="subunit">
    <text evidence="8">The Tol-Pal system is composed of five core proteins: the inner membrane proteins TolA, TolQ and TolR, the periplasmic protein TolB and the outer membrane protein Pal. They form a network linking the inner and outer membranes and the peptidoglycan layer.</text>
</comment>
<keyword evidence="7 8" id="KW-0131">Cell cycle</keyword>
<evidence type="ECO:0000256" key="9">
    <source>
        <dbReference type="SAM" id="SignalP"/>
    </source>
</evidence>
<dbReference type="CDD" id="cd07185">
    <property type="entry name" value="OmpA_C-like"/>
    <property type="match status" value="1"/>
</dbReference>
<evidence type="ECO:0000256" key="8">
    <source>
        <dbReference type="HAMAP-Rule" id="MF_02204"/>
    </source>
</evidence>
<dbReference type="InterPro" id="IPR014169">
    <property type="entry name" value="Pal_lipo_C"/>
</dbReference>
<keyword evidence="2 8" id="KW-0732">Signal</keyword>
<dbReference type="InterPro" id="IPR039001">
    <property type="entry name" value="Pal"/>
</dbReference>
<evidence type="ECO:0000256" key="4">
    <source>
        <dbReference type="ARBA" id="ARBA00023139"/>
    </source>
</evidence>
<accession>A0ABV7MDN0</accession>
<dbReference type="PANTHER" id="PTHR30329">
    <property type="entry name" value="STATOR ELEMENT OF FLAGELLAR MOTOR COMPLEX"/>
    <property type="match status" value="1"/>
</dbReference>
<comment type="subcellular location">
    <subcellularLocation>
        <location evidence="8">Cell outer membrane</location>
        <topology evidence="8">Lipid-anchor</topology>
    </subcellularLocation>
</comment>
<keyword evidence="5 8" id="KW-0998">Cell outer membrane</keyword>
<comment type="function">
    <text evidence="8">Part of the Tol-Pal system, which plays a role in outer membrane invagination during cell division and is important for maintaining outer membrane integrity.</text>
</comment>
<evidence type="ECO:0000256" key="6">
    <source>
        <dbReference type="ARBA" id="ARBA00023288"/>
    </source>
</evidence>
<dbReference type="PROSITE" id="PS51257">
    <property type="entry name" value="PROKAR_LIPOPROTEIN"/>
    <property type="match status" value="1"/>
</dbReference>
<evidence type="ECO:0000256" key="3">
    <source>
        <dbReference type="ARBA" id="ARBA00023136"/>
    </source>
</evidence>
<evidence type="ECO:0000259" key="10">
    <source>
        <dbReference type="PROSITE" id="PS51123"/>
    </source>
</evidence>
<keyword evidence="6 8" id="KW-0449">Lipoprotein</keyword>
<keyword evidence="4 8" id="KW-0564">Palmitate</keyword>
<name>A0ABV7MDN0_9PROT</name>
<dbReference type="EMBL" id="JBHRVA010000003">
    <property type="protein sequence ID" value="MFC3303569.1"/>
    <property type="molecule type" value="Genomic_DNA"/>
</dbReference>
<dbReference type="SUPFAM" id="SSF103088">
    <property type="entry name" value="OmpA-like"/>
    <property type="match status" value="1"/>
</dbReference>
<dbReference type="Proteomes" id="UP001595607">
    <property type="component" value="Unassembled WGS sequence"/>
</dbReference>
<gene>
    <name evidence="8 11" type="primary">pal</name>
    <name evidence="11" type="ORF">ACFONP_12595</name>
</gene>
<feature type="signal peptide" evidence="9">
    <location>
        <begin position="1"/>
        <end position="19"/>
    </location>
</feature>
<dbReference type="InterPro" id="IPR036737">
    <property type="entry name" value="OmpA-like_sf"/>
</dbReference>
<dbReference type="NCBIfam" id="TIGR02802">
    <property type="entry name" value="Pal_lipo"/>
    <property type="match status" value="1"/>
</dbReference>
<evidence type="ECO:0000256" key="7">
    <source>
        <dbReference type="ARBA" id="ARBA00023306"/>
    </source>
</evidence>
<dbReference type="PRINTS" id="PR01021">
    <property type="entry name" value="OMPADOMAIN"/>
</dbReference>
<sequence length="172" mass="19092">MKFNVLGTTGILASVALLAACATTEEEVIEVVEEPVIEEPAMSKLEMAQMELEENVGHRVFFGYDQYNLTPEAQATLRRQAAFLMMPENADLRIRIEGNCDERGTREYNLALGERRAEAAKAFLVGLGVEPTRISTVSYGKERPIDPRSTPEAWAKNRNATTRIVGDTEAMI</sequence>
<evidence type="ECO:0000256" key="2">
    <source>
        <dbReference type="ARBA" id="ARBA00022729"/>
    </source>
</evidence>
<dbReference type="RefSeq" id="WP_189576244.1">
    <property type="nucleotide sequence ID" value="NZ_BMXU01000002.1"/>
</dbReference>
<evidence type="ECO:0000313" key="12">
    <source>
        <dbReference type="Proteomes" id="UP001595607"/>
    </source>
</evidence>
<dbReference type="Gene3D" id="3.30.1330.60">
    <property type="entry name" value="OmpA-like domain"/>
    <property type="match status" value="1"/>
</dbReference>
<reference evidence="12" key="1">
    <citation type="journal article" date="2019" name="Int. J. Syst. Evol. Microbiol.">
        <title>The Global Catalogue of Microorganisms (GCM) 10K type strain sequencing project: providing services to taxonomists for standard genome sequencing and annotation.</title>
        <authorList>
            <consortium name="The Broad Institute Genomics Platform"/>
            <consortium name="The Broad Institute Genome Sequencing Center for Infectious Disease"/>
            <person name="Wu L."/>
            <person name="Ma J."/>
        </authorList>
    </citation>
    <scope>NUCLEOTIDE SEQUENCE [LARGE SCALE GENOMIC DNA]</scope>
    <source>
        <strain evidence="12">KCTC 22245</strain>
    </source>
</reference>
<evidence type="ECO:0000256" key="5">
    <source>
        <dbReference type="ARBA" id="ARBA00023237"/>
    </source>
</evidence>
<comment type="similarity">
    <text evidence="8">Belongs to the Pal lipoprotein family.</text>
</comment>
<feature type="chain" id="PRO_5045809259" description="Peptidoglycan-associated lipoprotein" evidence="9">
    <location>
        <begin position="20"/>
        <end position="172"/>
    </location>
</feature>
<dbReference type="InterPro" id="IPR006665">
    <property type="entry name" value="OmpA-like"/>
</dbReference>
<proteinExistence type="inferred from homology"/>
<keyword evidence="3 8" id="KW-0472">Membrane</keyword>
<evidence type="ECO:0000256" key="1">
    <source>
        <dbReference type="ARBA" id="ARBA00022618"/>
    </source>
</evidence>
<protein>
    <recommendedName>
        <fullName evidence="8">Peptidoglycan-associated lipoprotein</fullName>
        <shortName evidence="8">PAL</shortName>
    </recommendedName>
</protein>
<organism evidence="11 12">
    <name type="scientific">Parvularcula lutaonensis</name>
    <dbReference type="NCBI Taxonomy" id="491923"/>
    <lineage>
        <taxon>Bacteria</taxon>
        <taxon>Pseudomonadati</taxon>
        <taxon>Pseudomonadota</taxon>
        <taxon>Alphaproteobacteria</taxon>
        <taxon>Parvularculales</taxon>
        <taxon>Parvularculaceae</taxon>
        <taxon>Parvularcula</taxon>
    </lineage>
</organism>
<dbReference type="InterPro" id="IPR050330">
    <property type="entry name" value="Bact_OuterMem_StrucFunc"/>
</dbReference>
<dbReference type="PROSITE" id="PS51123">
    <property type="entry name" value="OMPA_2"/>
    <property type="match status" value="1"/>
</dbReference>